<sequence length="119" mass="13695">MYVCEYVIILWKSKGMQYNFGQLLEEEFKMHPVRGAVNEMLGDGDRKMDVITACGSSENLDPNSSVSVLACESYQVLLKDMVASYSEYKSCCCHKESKALLTNLFMEMQKKLFRLKWNP</sequence>
<dbReference type="Proteomes" id="UP000631114">
    <property type="component" value="Unassembled WGS sequence"/>
</dbReference>
<dbReference type="AlphaFoldDB" id="A0A835LDA3"/>
<protein>
    <submittedName>
        <fullName evidence="1">Uncharacterized protein</fullName>
    </submittedName>
</protein>
<comment type="caution">
    <text evidence="1">The sequence shown here is derived from an EMBL/GenBank/DDBJ whole genome shotgun (WGS) entry which is preliminary data.</text>
</comment>
<name>A0A835LDA3_9MAGN</name>
<dbReference type="EMBL" id="JADFTS010000009">
    <property type="protein sequence ID" value="KAF9587574.1"/>
    <property type="molecule type" value="Genomic_DNA"/>
</dbReference>
<evidence type="ECO:0000313" key="2">
    <source>
        <dbReference type="Proteomes" id="UP000631114"/>
    </source>
</evidence>
<gene>
    <name evidence="1" type="ORF">IFM89_004032</name>
</gene>
<organism evidence="1 2">
    <name type="scientific">Coptis chinensis</name>
    <dbReference type="NCBI Taxonomy" id="261450"/>
    <lineage>
        <taxon>Eukaryota</taxon>
        <taxon>Viridiplantae</taxon>
        <taxon>Streptophyta</taxon>
        <taxon>Embryophyta</taxon>
        <taxon>Tracheophyta</taxon>
        <taxon>Spermatophyta</taxon>
        <taxon>Magnoliopsida</taxon>
        <taxon>Ranunculales</taxon>
        <taxon>Ranunculaceae</taxon>
        <taxon>Coptidoideae</taxon>
        <taxon>Coptis</taxon>
    </lineage>
</organism>
<keyword evidence="2" id="KW-1185">Reference proteome</keyword>
<evidence type="ECO:0000313" key="1">
    <source>
        <dbReference type="EMBL" id="KAF9587574.1"/>
    </source>
</evidence>
<reference evidence="1 2" key="1">
    <citation type="submission" date="2020-10" db="EMBL/GenBank/DDBJ databases">
        <title>The Coptis chinensis genome and diversification of protoberbering-type alkaloids.</title>
        <authorList>
            <person name="Wang B."/>
            <person name="Shu S."/>
            <person name="Song C."/>
            <person name="Liu Y."/>
        </authorList>
    </citation>
    <scope>NUCLEOTIDE SEQUENCE [LARGE SCALE GENOMIC DNA]</scope>
    <source>
        <strain evidence="1">HL-2020</strain>
        <tissue evidence="1">Leaf</tissue>
    </source>
</reference>
<proteinExistence type="predicted"/>
<accession>A0A835LDA3</accession>